<comment type="similarity">
    <text evidence="1">Belongs to the TRAFAC class TrmE-Era-EngA-EngB-Septin-like GTPase superfamily. AIG1/Toc34/Toc159-like paraseptin GTPase family. IAN subfamily.</text>
</comment>
<reference evidence="5" key="2">
    <citation type="submission" date="2025-09" db="UniProtKB">
        <authorList>
            <consortium name="Ensembl"/>
        </authorList>
    </citation>
    <scope>IDENTIFICATION</scope>
</reference>
<keyword evidence="6" id="KW-1185">Reference proteome</keyword>
<keyword evidence="3" id="KW-0342">GTP-binding</keyword>
<evidence type="ECO:0000313" key="5">
    <source>
        <dbReference type="Ensembl" id="ENSPLAP00000001875.1"/>
    </source>
</evidence>
<keyword evidence="2" id="KW-0547">Nucleotide-binding</keyword>
<evidence type="ECO:0000313" key="6">
    <source>
        <dbReference type="Proteomes" id="UP000261500"/>
    </source>
</evidence>
<sequence>AEMLPQKKNHPNTVDLERKFMMIGGLLTGKSSTGNTILGKNEFGFPKSIGRTTHSEISHGVVEGRRLTVVDSPGWYYVNTLQETNEMDKLEIENSVNLCPPGPHAVLLVISKDLKALVEIMKPLTERVWRHCMVLFTRGDWINDVPVENYIVREGKELQELLEKCGNRYHVINPYHSQDPKLLEKIETLITINGFRHCSVDRSQGETLRKEMRDLTERASKRFDQVQKQRTKLNKLISGGLQASILKKKISHSSPCYRK</sequence>
<dbReference type="Ensembl" id="ENSPLAT00000014024.1">
    <property type="protein sequence ID" value="ENSPLAP00000001875.1"/>
    <property type="gene ID" value="ENSPLAG00000003020.1"/>
</dbReference>
<dbReference type="PANTHER" id="PTHR10903">
    <property type="entry name" value="GTPASE, IMAP FAMILY MEMBER-RELATED"/>
    <property type="match status" value="1"/>
</dbReference>
<evidence type="ECO:0000256" key="3">
    <source>
        <dbReference type="ARBA" id="ARBA00023134"/>
    </source>
</evidence>
<dbReference type="InterPro" id="IPR045058">
    <property type="entry name" value="GIMA/IAN/Toc"/>
</dbReference>
<dbReference type="PANTHER" id="PTHR10903:SF107">
    <property type="entry name" value="GTPASE IMAP FAMILY MEMBER 4-LIKE-RELATED"/>
    <property type="match status" value="1"/>
</dbReference>
<accession>A0A3B3TKU6</accession>
<name>A0A3B3TKU6_9TELE</name>
<protein>
    <recommendedName>
        <fullName evidence="4">AIG1-type G domain-containing protein</fullName>
    </recommendedName>
</protein>
<organism evidence="5 6">
    <name type="scientific">Poecilia latipinna</name>
    <name type="common">sailfin molly</name>
    <dbReference type="NCBI Taxonomy" id="48699"/>
    <lineage>
        <taxon>Eukaryota</taxon>
        <taxon>Metazoa</taxon>
        <taxon>Chordata</taxon>
        <taxon>Craniata</taxon>
        <taxon>Vertebrata</taxon>
        <taxon>Euteleostomi</taxon>
        <taxon>Actinopterygii</taxon>
        <taxon>Neopterygii</taxon>
        <taxon>Teleostei</taxon>
        <taxon>Neoteleostei</taxon>
        <taxon>Acanthomorphata</taxon>
        <taxon>Ovalentaria</taxon>
        <taxon>Atherinomorphae</taxon>
        <taxon>Cyprinodontiformes</taxon>
        <taxon>Poeciliidae</taxon>
        <taxon>Poeciliinae</taxon>
        <taxon>Poecilia</taxon>
    </lineage>
</organism>
<feature type="domain" description="AIG1-type G" evidence="4">
    <location>
        <begin position="21"/>
        <end position="196"/>
    </location>
</feature>
<dbReference type="GeneTree" id="ENSGT00940000162556"/>
<dbReference type="SUPFAM" id="SSF52540">
    <property type="entry name" value="P-loop containing nucleoside triphosphate hydrolases"/>
    <property type="match status" value="1"/>
</dbReference>
<dbReference type="Pfam" id="PF04548">
    <property type="entry name" value="AIG1"/>
    <property type="match status" value="1"/>
</dbReference>
<evidence type="ECO:0000256" key="1">
    <source>
        <dbReference type="ARBA" id="ARBA00008535"/>
    </source>
</evidence>
<reference evidence="5" key="1">
    <citation type="submission" date="2025-08" db="UniProtKB">
        <authorList>
            <consortium name="Ensembl"/>
        </authorList>
    </citation>
    <scope>IDENTIFICATION</scope>
</reference>
<dbReference type="Proteomes" id="UP000261500">
    <property type="component" value="Unplaced"/>
</dbReference>
<dbReference type="InterPro" id="IPR027417">
    <property type="entry name" value="P-loop_NTPase"/>
</dbReference>
<dbReference type="InterPro" id="IPR006703">
    <property type="entry name" value="G_AIG1"/>
</dbReference>
<dbReference type="AlphaFoldDB" id="A0A3B3TKU6"/>
<evidence type="ECO:0000256" key="2">
    <source>
        <dbReference type="ARBA" id="ARBA00022741"/>
    </source>
</evidence>
<dbReference type="GO" id="GO:0005525">
    <property type="term" value="F:GTP binding"/>
    <property type="evidence" value="ECO:0007669"/>
    <property type="project" value="UniProtKB-KW"/>
</dbReference>
<dbReference type="Gene3D" id="3.40.50.300">
    <property type="entry name" value="P-loop containing nucleotide triphosphate hydrolases"/>
    <property type="match status" value="1"/>
</dbReference>
<proteinExistence type="inferred from homology"/>
<evidence type="ECO:0000259" key="4">
    <source>
        <dbReference type="Pfam" id="PF04548"/>
    </source>
</evidence>